<keyword evidence="3" id="KW-1185">Reference proteome</keyword>
<dbReference type="Pfam" id="PF01300">
    <property type="entry name" value="Sua5_yciO_yrdC"/>
    <property type="match status" value="1"/>
</dbReference>
<evidence type="ECO:0000313" key="2">
    <source>
        <dbReference type="EMBL" id="CUU76445.1"/>
    </source>
</evidence>
<dbReference type="GO" id="GO:0003725">
    <property type="term" value="F:double-stranded RNA binding"/>
    <property type="evidence" value="ECO:0007669"/>
    <property type="project" value="InterPro"/>
</dbReference>
<feature type="domain" description="YrdC-like" evidence="1">
    <location>
        <begin position="17"/>
        <end position="102"/>
    </location>
</feature>
<dbReference type="Proteomes" id="UP000052237">
    <property type="component" value="Unassembled WGS sequence"/>
</dbReference>
<dbReference type="InterPro" id="IPR017945">
    <property type="entry name" value="DHBP_synth_RibB-like_a/b_dom"/>
</dbReference>
<reference evidence="2 3" key="1">
    <citation type="submission" date="2015-11" db="EMBL/GenBank/DDBJ databases">
        <authorList>
            <consortium name="Pathogen Informatics"/>
        </authorList>
    </citation>
    <scope>NUCLEOTIDE SEQUENCE [LARGE SCALE GENOMIC DNA]</scope>
    <source>
        <strain evidence="2 3">006A-0059</strain>
    </source>
</reference>
<evidence type="ECO:0000259" key="1">
    <source>
        <dbReference type="Pfam" id="PF01300"/>
    </source>
</evidence>
<dbReference type="InterPro" id="IPR006070">
    <property type="entry name" value="Sua5-like_dom"/>
</dbReference>
<proteinExistence type="predicted"/>
<evidence type="ECO:0000313" key="3">
    <source>
        <dbReference type="Proteomes" id="UP000052237"/>
    </source>
</evidence>
<protein>
    <submittedName>
        <fullName evidence="2">Sua5 YciO YrdC YwlC family protein</fullName>
    </submittedName>
</protein>
<organism evidence="2 3">
    <name type="scientific">Campylobacter hyointestinalis subsp. hyointestinalis</name>
    <dbReference type="NCBI Taxonomy" id="91352"/>
    <lineage>
        <taxon>Bacteria</taxon>
        <taxon>Pseudomonadati</taxon>
        <taxon>Campylobacterota</taxon>
        <taxon>Epsilonproteobacteria</taxon>
        <taxon>Campylobacterales</taxon>
        <taxon>Campylobacteraceae</taxon>
        <taxon>Campylobacter</taxon>
    </lineage>
</organism>
<dbReference type="Gene3D" id="3.90.870.10">
    <property type="entry name" value="DHBP synthase"/>
    <property type="match status" value="1"/>
</dbReference>
<dbReference type="EMBL" id="FAVB01000002">
    <property type="protein sequence ID" value="CUU76445.1"/>
    <property type="molecule type" value="Genomic_DNA"/>
</dbReference>
<comment type="caution">
    <text evidence="2">The sequence shown here is derived from an EMBL/GenBank/DDBJ whole genome shotgun (WGS) entry which is preliminary data.</text>
</comment>
<accession>A0A0S4RSC8</accession>
<dbReference type="AlphaFoldDB" id="A0A0S4RSC8"/>
<sequence>MIYLAQTDTTVGFLSQDLEELNRVKNRPLNQPCLICVSKFKMLKNFARVPCKFKNLVRRAKKTTFIYPNSKALRVIKDCDHAKFLDKIGWVYSSSANLHGQKFDLEFAKNSADVILDSDFKELAPSKIYRLSTTNLLKIR</sequence>
<dbReference type="RefSeq" id="WP_059427236.1">
    <property type="nucleotide sequence ID" value="NZ_FAUT01000002.1"/>
</dbReference>
<name>A0A0S4RSC8_CAMHY</name>
<dbReference type="SUPFAM" id="SSF55821">
    <property type="entry name" value="YrdC/RibB"/>
    <property type="match status" value="1"/>
</dbReference>
<gene>
    <name evidence="2" type="ORF">ERS686654_00760</name>
</gene>